<dbReference type="InterPro" id="IPR006555">
    <property type="entry name" value="ATP-dep_Helicase_C"/>
</dbReference>
<evidence type="ECO:0000313" key="4">
    <source>
        <dbReference type="WBParaSite" id="MBELARI_LOCUS184"/>
    </source>
</evidence>
<dbReference type="GO" id="GO:0005524">
    <property type="term" value="F:ATP binding"/>
    <property type="evidence" value="ECO:0007669"/>
    <property type="project" value="InterPro"/>
</dbReference>
<protein>
    <submittedName>
        <fullName evidence="4">ATP-dependent helicase C-terminal domain-containing protein</fullName>
    </submittedName>
</protein>
<dbReference type="GO" id="GO:0005634">
    <property type="term" value="C:nucleus"/>
    <property type="evidence" value="ECO:0007669"/>
    <property type="project" value="TreeGrafter"/>
</dbReference>
<dbReference type="WBParaSite" id="MBELARI_LOCUS184">
    <property type="protein sequence ID" value="MBELARI_LOCUS184"/>
    <property type="gene ID" value="MBELARI_LOCUS184"/>
</dbReference>
<dbReference type="AlphaFoldDB" id="A0AAF3EWA2"/>
<dbReference type="GO" id="GO:0003676">
    <property type="term" value="F:nucleic acid binding"/>
    <property type="evidence" value="ECO:0007669"/>
    <property type="project" value="InterPro"/>
</dbReference>
<name>A0AAF3EWA2_9BILA</name>
<feature type="compositionally biased region" description="Acidic residues" evidence="1">
    <location>
        <begin position="34"/>
        <end position="46"/>
    </location>
</feature>
<proteinExistence type="predicted"/>
<dbReference type="GO" id="GO:0003678">
    <property type="term" value="F:DNA helicase activity"/>
    <property type="evidence" value="ECO:0007669"/>
    <property type="project" value="TreeGrafter"/>
</dbReference>
<dbReference type="SMART" id="SM00491">
    <property type="entry name" value="HELICc2"/>
    <property type="match status" value="1"/>
</dbReference>
<evidence type="ECO:0000259" key="2">
    <source>
        <dbReference type="SMART" id="SM00491"/>
    </source>
</evidence>
<dbReference type="Proteomes" id="UP000887575">
    <property type="component" value="Unassembled WGS sequence"/>
</dbReference>
<sequence length="387" mass="44168">MFAFCENMDDAKKADAFSFYINRVSRLNSRGKADEEEEDDDEDLDLTDSQRNSKKMANLHALRRQTGLETGHFTFNVFCNSAHVIFQETTKDCHTVVMASGTLSPLDGIDAEFRTDFKKICIRANEVFDPSRIFGAIIKYTLNGEPLNLMAGKVEKEIEKNGFSRSLRESLKIVSVICKATSNGVLVYASSYEMLRKLRFEFEKLNQAAFGQKVVIWEDPDPRLFETQVNNYTTAASGDGAVLFAVCRGKMSEGIDFKDKLARAVIILGWPYPSISDPQFKSKKAYDSDQFERAQRREVEGNYQWLGGQELVYIRLYRALNQAAGRAIRHKKDYGAIILIHSEHTHNHKYITDLMMNPKSLCKNENTIAILTELQNWMKQKSDEMIV</sequence>
<evidence type="ECO:0000313" key="3">
    <source>
        <dbReference type="Proteomes" id="UP000887575"/>
    </source>
</evidence>
<feature type="region of interest" description="Disordered" evidence="1">
    <location>
        <begin position="30"/>
        <end position="49"/>
    </location>
</feature>
<dbReference type="PANTHER" id="PTHR11472">
    <property type="entry name" value="DNA REPAIR DEAD HELICASE RAD3/XP-D SUBFAMILY MEMBER"/>
    <property type="match status" value="1"/>
</dbReference>
<feature type="domain" description="ATP-dependent helicase C-terminal" evidence="2">
    <location>
        <begin position="192"/>
        <end position="346"/>
    </location>
</feature>
<reference evidence="4" key="1">
    <citation type="submission" date="2024-02" db="UniProtKB">
        <authorList>
            <consortium name="WormBaseParasite"/>
        </authorList>
    </citation>
    <scope>IDENTIFICATION</scope>
</reference>
<keyword evidence="3" id="KW-1185">Reference proteome</keyword>
<dbReference type="InterPro" id="IPR045028">
    <property type="entry name" value="DinG/Rad3-like"/>
</dbReference>
<dbReference type="GO" id="GO:0006289">
    <property type="term" value="P:nucleotide-excision repair"/>
    <property type="evidence" value="ECO:0007669"/>
    <property type="project" value="TreeGrafter"/>
</dbReference>
<dbReference type="InterPro" id="IPR027417">
    <property type="entry name" value="P-loop_NTPase"/>
</dbReference>
<dbReference type="GO" id="GO:1990918">
    <property type="term" value="P:double-strand break repair involved in meiotic recombination"/>
    <property type="evidence" value="ECO:0007669"/>
    <property type="project" value="TreeGrafter"/>
</dbReference>
<organism evidence="3 4">
    <name type="scientific">Mesorhabditis belari</name>
    <dbReference type="NCBI Taxonomy" id="2138241"/>
    <lineage>
        <taxon>Eukaryota</taxon>
        <taxon>Metazoa</taxon>
        <taxon>Ecdysozoa</taxon>
        <taxon>Nematoda</taxon>
        <taxon>Chromadorea</taxon>
        <taxon>Rhabditida</taxon>
        <taxon>Rhabditina</taxon>
        <taxon>Rhabditomorpha</taxon>
        <taxon>Rhabditoidea</taxon>
        <taxon>Rhabditidae</taxon>
        <taxon>Mesorhabditinae</taxon>
        <taxon>Mesorhabditis</taxon>
    </lineage>
</organism>
<dbReference type="Pfam" id="PF13307">
    <property type="entry name" value="Helicase_C_2"/>
    <property type="match status" value="1"/>
</dbReference>
<dbReference type="GO" id="GO:0016818">
    <property type="term" value="F:hydrolase activity, acting on acid anhydrides, in phosphorus-containing anhydrides"/>
    <property type="evidence" value="ECO:0007669"/>
    <property type="project" value="InterPro"/>
</dbReference>
<dbReference type="PANTHER" id="PTHR11472:SF47">
    <property type="entry name" value="FANCONI ANEMIA GROUP J PROTEIN"/>
    <property type="match status" value="1"/>
</dbReference>
<dbReference type="Gene3D" id="3.40.50.300">
    <property type="entry name" value="P-loop containing nucleotide triphosphate hydrolases"/>
    <property type="match status" value="1"/>
</dbReference>
<accession>A0AAF3EWA2</accession>
<evidence type="ECO:0000256" key="1">
    <source>
        <dbReference type="SAM" id="MobiDB-lite"/>
    </source>
</evidence>